<dbReference type="PIRSF" id="PIRSF028188">
    <property type="entry name" value="Amdntrnsf_FN0238"/>
    <property type="match status" value="1"/>
</dbReference>
<evidence type="ECO:0000313" key="2">
    <source>
        <dbReference type="Proteomes" id="UP001595906"/>
    </source>
</evidence>
<dbReference type="PANTHER" id="PTHR43224:SF1">
    <property type="entry name" value="AMIDINOTRANSFERASE"/>
    <property type="match status" value="1"/>
</dbReference>
<keyword evidence="1" id="KW-0378">Hydrolase</keyword>
<dbReference type="PANTHER" id="PTHR43224">
    <property type="entry name" value="AMIDINOTRANSFERASE"/>
    <property type="match status" value="1"/>
</dbReference>
<reference evidence="2" key="1">
    <citation type="journal article" date="2019" name="Int. J. Syst. Evol. Microbiol.">
        <title>The Global Catalogue of Microorganisms (GCM) 10K type strain sequencing project: providing services to taxonomists for standard genome sequencing and annotation.</title>
        <authorList>
            <consortium name="The Broad Institute Genomics Platform"/>
            <consortium name="The Broad Institute Genome Sequencing Center for Infectious Disease"/>
            <person name="Wu L."/>
            <person name="Ma J."/>
        </authorList>
    </citation>
    <scope>NUCLEOTIDE SEQUENCE [LARGE SCALE GENOMIC DNA]</scope>
    <source>
        <strain evidence="2">CECT 8010</strain>
    </source>
</reference>
<comment type="caution">
    <text evidence="1">The sequence shown here is derived from an EMBL/GenBank/DDBJ whole genome shotgun (WGS) entry which is preliminary data.</text>
</comment>
<dbReference type="RefSeq" id="WP_379014599.1">
    <property type="nucleotide sequence ID" value="NZ_JBHSDC010000022.1"/>
</dbReference>
<gene>
    <name evidence="1" type="primary">ctlX</name>
    <name evidence="1" type="ORF">ACFOW1_12205</name>
</gene>
<dbReference type="Pfam" id="PF19420">
    <property type="entry name" value="DDAH_eukar"/>
    <property type="match status" value="1"/>
</dbReference>
<dbReference type="Gene3D" id="3.75.10.10">
    <property type="entry name" value="L-arginine/glycine Amidinotransferase, Chain A"/>
    <property type="match status" value="1"/>
</dbReference>
<accession>A0ABV8PYZ1</accession>
<keyword evidence="2" id="KW-1185">Reference proteome</keyword>
<dbReference type="Proteomes" id="UP001595906">
    <property type="component" value="Unassembled WGS sequence"/>
</dbReference>
<dbReference type="GO" id="GO:0016787">
    <property type="term" value="F:hydrolase activity"/>
    <property type="evidence" value="ECO:0007669"/>
    <property type="project" value="UniProtKB-KW"/>
</dbReference>
<dbReference type="NCBIfam" id="NF046062">
    <property type="entry name" value="citrull_CtlX"/>
    <property type="match status" value="1"/>
</dbReference>
<proteinExistence type="predicted"/>
<evidence type="ECO:0000313" key="1">
    <source>
        <dbReference type="EMBL" id="MFC4232656.1"/>
    </source>
</evidence>
<dbReference type="InterPro" id="IPR014541">
    <property type="entry name" value="Amdntrnsf_FN0238"/>
</dbReference>
<name>A0ABV8PYZ1_9BACT</name>
<organism evidence="1 2">
    <name type="scientific">Parasediminibacterium paludis</name>
    <dbReference type="NCBI Taxonomy" id="908966"/>
    <lineage>
        <taxon>Bacteria</taxon>
        <taxon>Pseudomonadati</taxon>
        <taxon>Bacteroidota</taxon>
        <taxon>Chitinophagia</taxon>
        <taxon>Chitinophagales</taxon>
        <taxon>Chitinophagaceae</taxon>
        <taxon>Parasediminibacterium</taxon>
    </lineage>
</organism>
<protein>
    <submittedName>
        <fullName evidence="1">Citrulline utilization hydrolase CtlX</fullName>
    </submittedName>
</protein>
<dbReference type="SUPFAM" id="SSF55909">
    <property type="entry name" value="Pentein"/>
    <property type="match status" value="1"/>
</dbReference>
<dbReference type="EMBL" id="JBHSDC010000022">
    <property type="protein sequence ID" value="MFC4232656.1"/>
    <property type="molecule type" value="Genomic_DNA"/>
</dbReference>
<sequence length="302" mass="33525">MTSNILMIRPVQFAYNAETAVNNSFQVASNDASVQEKALQEFDAFVAKLQAHGIDVTVVQDTAEPHTPDSIFPNNWISFHSNGSICLYPMFAVNRRQERKQHVLDAIDEKFVVDSTIDFTGSEANHLFLEGTGSMVLDREKQIAYACLSPRTDKGLLELFCKQFDYTPVAFIANDENGSPIYHTNVMMCVADQFVVICLASITNDTEKNQVVQSIENSGKTIIDISFHQMNHFAGNMLQVCNQQGNAFLVMSSQAYHSLTSEQIATIESYQPIIHADIATIETNGGGSARCMMAEVFLTTRL</sequence>